<sequence>MKTLSAFVNLLKNKDGDGGMSRRKERQERGDSNLPRLYTSQSRILAAPPPRAPSKSRGSISSLRSSRSVPAFHNGPPQRKVSPLYKVNIPTESRGELGTSGTPSSPKKLSSSRQKRSATGPFDDVRSKSRPSPRSSLNDTLAINADVDYVRSSHLGTFTPGPSPLVERPAIPIIVLHEDEDDLYSSRCILGSTPSASYPRPSLYEADFQPSFLDLSGGSENDEYDDWNYYDEELGVETMDAHCNVRKSKLRRRRRISAIPPVPPIPPPTPPVNDPAPSSKPNPKPSEQTRVLLEMFPDVPPLPKSDRRRPSTSPARHLPFTPKRYPSAMGSTSNGQQLRPLRRSTSADTLVVFGGMRRQNISSLSGESGHWSRPLPTLPMGGATENNADGRRSSNRSSPHL</sequence>
<feature type="region of interest" description="Disordered" evidence="1">
    <location>
        <begin position="246"/>
        <end position="345"/>
    </location>
</feature>
<feature type="compositionally biased region" description="Low complexity" evidence="1">
    <location>
        <begin position="53"/>
        <end position="68"/>
    </location>
</feature>
<feature type="region of interest" description="Disordered" evidence="1">
    <location>
        <begin position="359"/>
        <end position="401"/>
    </location>
</feature>
<feature type="compositionally biased region" description="Pro residues" evidence="1">
    <location>
        <begin position="260"/>
        <end position="284"/>
    </location>
</feature>
<dbReference type="Proteomes" id="UP000076761">
    <property type="component" value="Unassembled WGS sequence"/>
</dbReference>
<protein>
    <submittedName>
        <fullName evidence="2">Uncharacterized protein</fullName>
    </submittedName>
</protein>
<proteinExistence type="predicted"/>
<dbReference type="EMBL" id="KV425615">
    <property type="protein sequence ID" value="KZT20820.1"/>
    <property type="molecule type" value="Genomic_DNA"/>
</dbReference>
<feature type="compositionally biased region" description="Basic residues" evidence="1">
    <location>
        <begin position="246"/>
        <end position="256"/>
    </location>
</feature>
<feature type="compositionally biased region" description="Polar residues" evidence="1">
    <location>
        <begin position="99"/>
        <end position="112"/>
    </location>
</feature>
<feature type="compositionally biased region" description="Polar residues" evidence="1">
    <location>
        <begin position="329"/>
        <end position="345"/>
    </location>
</feature>
<evidence type="ECO:0000256" key="1">
    <source>
        <dbReference type="SAM" id="MobiDB-lite"/>
    </source>
</evidence>
<feature type="compositionally biased region" description="Basic and acidic residues" evidence="1">
    <location>
        <begin position="12"/>
        <end position="31"/>
    </location>
</feature>
<feature type="region of interest" description="Disordered" evidence="1">
    <location>
        <begin position="1"/>
        <end position="140"/>
    </location>
</feature>
<name>A0A165PC28_9AGAM</name>
<accession>A0A165PC28</accession>
<keyword evidence="3" id="KW-1185">Reference proteome</keyword>
<dbReference type="InParanoid" id="A0A165PC28"/>
<organism evidence="2 3">
    <name type="scientific">Neolentinus lepideus HHB14362 ss-1</name>
    <dbReference type="NCBI Taxonomy" id="1314782"/>
    <lineage>
        <taxon>Eukaryota</taxon>
        <taxon>Fungi</taxon>
        <taxon>Dikarya</taxon>
        <taxon>Basidiomycota</taxon>
        <taxon>Agaricomycotina</taxon>
        <taxon>Agaricomycetes</taxon>
        <taxon>Gloeophyllales</taxon>
        <taxon>Gloeophyllaceae</taxon>
        <taxon>Neolentinus</taxon>
    </lineage>
</organism>
<gene>
    <name evidence="2" type="ORF">NEOLEDRAFT_1245027</name>
</gene>
<evidence type="ECO:0000313" key="2">
    <source>
        <dbReference type="EMBL" id="KZT20820.1"/>
    </source>
</evidence>
<evidence type="ECO:0000313" key="3">
    <source>
        <dbReference type="Proteomes" id="UP000076761"/>
    </source>
</evidence>
<dbReference type="AlphaFoldDB" id="A0A165PC28"/>
<dbReference type="OrthoDB" id="10550741at2759"/>
<reference evidence="2 3" key="1">
    <citation type="journal article" date="2016" name="Mol. Biol. Evol.">
        <title>Comparative Genomics of Early-Diverging Mushroom-Forming Fungi Provides Insights into the Origins of Lignocellulose Decay Capabilities.</title>
        <authorList>
            <person name="Nagy L.G."/>
            <person name="Riley R."/>
            <person name="Tritt A."/>
            <person name="Adam C."/>
            <person name="Daum C."/>
            <person name="Floudas D."/>
            <person name="Sun H."/>
            <person name="Yadav J.S."/>
            <person name="Pangilinan J."/>
            <person name="Larsson K.H."/>
            <person name="Matsuura K."/>
            <person name="Barry K."/>
            <person name="Labutti K."/>
            <person name="Kuo R."/>
            <person name="Ohm R.A."/>
            <person name="Bhattacharya S.S."/>
            <person name="Shirouzu T."/>
            <person name="Yoshinaga Y."/>
            <person name="Martin F.M."/>
            <person name="Grigoriev I.V."/>
            <person name="Hibbett D.S."/>
        </authorList>
    </citation>
    <scope>NUCLEOTIDE SEQUENCE [LARGE SCALE GENOMIC DNA]</scope>
    <source>
        <strain evidence="2 3">HHB14362 ss-1</strain>
    </source>
</reference>